<dbReference type="Proteomes" id="UP000626109">
    <property type="component" value="Unassembled WGS sequence"/>
</dbReference>
<dbReference type="Gene3D" id="1.10.287.110">
    <property type="entry name" value="DnaJ domain"/>
    <property type="match status" value="1"/>
</dbReference>
<dbReference type="AlphaFoldDB" id="A0A813LFL8"/>
<reference evidence="3" key="1">
    <citation type="submission" date="2021-02" db="EMBL/GenBank/DDBJ databases">
        <authorList>
            <person name="Dougan E. K."/>
            <person name="Rhodes N."/>
            <person name="Thang M."/>
            <person name="Chan C."/>
        </authorList>
    </citation>
    <scope>NUCLEOTIDE SEQUENCE</scope>
</reference>
<dbReference type="GO" id="GO:0005789">
    <property type="term" value="C:endoplasmic reticulum membrane"/>
    <property type="evidence" value="ECO:0007669"/>
    <property type="project" value="TreeGrafter"/>
</dbReference>
<evidence type="ECO:0000259" key="2">
    <source>
        <dbReference type="PROSITE" id="PS50076"/>
    </source>
</evidence>
<feature type="region of interest" description="Disordered" evidence="1">
    <location>
        <begin position="1"/>
        <end position="20"/>
    </location>
</feature>
<dbReference type="InterPro" id="IPR036869">
    <property type="entry name" value="J_dom_sf"/>
</dbReference>
<proteinExistence type="predicted"/>
<comment type="caution">
    <text evidence="3">The sequence shown here is derived from an EMBL/GenBank/DDBJ whole genome shotgun (WGS) entry which is preliminary data.</text>
</comment>
<dbReference type="PANTHER" id="PTHR43908:SF3">
    <property type="entry name" value="AT29763P-RELATED"/>
    <property type="match status" value="1"/>
</dbReference>
<feature type="domain" description="J" evidence="2">
    <location>
        <begin position="6"/>
        <end position="76"/>
    </location>
</feature>
<feature type="non-terminal residue" evidence="3">
    <location>
        <position position="1"/>
    </location>
</feature>
<dbReference type="GO" id="GO:0071218">
    <property type="term" value="P:cellular response to misfolded protein"/>
    <property type="evidence" value="ECO:0007669"/>
    <property type="project" value="TreeGrafter"/>
</dbReference>
<evidence type="ECO:0000256" key="1">
    <source>
        <dbReference type="SAM" id="MobiDB-lite"/>
    </source>
</evidence>
<dbReference type="PANTHER" id="PTHR43908">
    <property type="entry name" value="AT29763P-RELATED"/>
    <property type="match status" value="1"/>
</dbReference>
<dbReference type="SUPFAM" id="SSF46565">
    <property type="entry name" value="Chaperone J-domain"/>
    <property type="match status" value="1"/>
</dbReference>
<dbReference type="Pfam" id="PF00226">
    <property type="entry name" value="DnaJ"/>
    <property type="match status" value="1"/>
</dbReference>
<evidence type="ECO:0000313" key="4">
    <source>
        <dbReference type="Proteomes" id="UP000626109"/>
    </source>
</evidence>
<accession>A0A813LFL8</accession>
<evidence type="ECO:0000313" key="3">
    <source>
        <dbReference type="EMBL" id="CAE8732696.1"/>
    </source>
</evidence>
<dbReference type="PROSITE" id="PS00636">
    <property type="entry name" value="DNAJ_1"/>
    <property type="match status" value="1"/>
</dbReference>
<gene>
    <name evidence="3" type="ORF">PGLA2088_LOCUS46513</name>
</gene>
<dbReference type="InterPro" id="IPR018253">
    <property type="entry name" value="DnaJ_domain_CS"/>
</dbReference>
<dbReference type="InterPro" id="IPR051100">
    <property type="entry name" value="DnaJ_subfamily_B/C"/>
</dbReference>
<dbReference type="CDD" id="cd06257">
    <property type="entry name" value="DnaJ"/>
    <property type="match status" value="1"/>
</dbReference>
<dbReference type="SMART" id="SM00271">
    <property type="entry name" value="DnaJ"/>
    <property type="match status" value="1"/>
</dbReference>
<dbReference type="PRINTS" id="PR00625">
    <property type="entry name" value="JDOMAIN"/>
</dbReference>
<dbReference type="GO" id="GO:0030544">
    <property type="term" value="F:Hsp70 protein binding"/>
    <property type="evidence" value="ECO:0007669"/>
    <property type="project" value="TreeGrafter"/>
</dbReference>
<dbReference type="EMBL" id="CAJNNW010036211">
    <property type="protein sequence ID" value="CAE8732696.1"/>
    <property type="molecule type" value="Genomic_DNA"/>
</dbReference>
<dbReference type="PROSITE" id="PS50076">
    <property type="entry name" value="DNAJ_2"/>
    <property type="match status" value="1"/>
</dbReference>
<organism evidence="3 4">
    <name type="scientific">Polarella glacialis</name>
    <name type="common">Dinoflagellate</name>
    <dbReference type="NCBI Taxonomy" id="89957"/>
    <lineage>
        <taxon>Eukaryota</taxon>
        <taxon>Sar</taxon>
        <taxon>Alveolata</taxon>
        <taxon>Dinophyceae</taxon>
        <taxon>Suessiales</taxon>
        <taxon>Suessiaceae</taxon>
        <taxon>Polarella</taxon>
    </lineage>
</organism>
<feature type="non-terminal residue" evidence="3">
    <location>
        <position position="193"/>
    </location>
</feature>
<dbReference type="InterPro" id="IPR001623">
    <property type="entry name" value="DnaJ_domain"/>
</dbReference>
<name>A0A813LFL8_POLGL</name>
<sequence length="193" mass="18890">VLSAPDHYSALGAPTPTPGEVALTTGELRRFYLQASVRVHPDKNSHPDSTRAFQRVAAAWAVLGDDQERRRYDAALRSGASNAGAGGVRGGFGEPGGAGRAGSYGPDVSQQDAFAAFACAAAAAAAAATVAGGLGGVGGGVGGAVGNFAEVLFCAQQLASLRESGDVPDAMTAASGGLAFSSGLRAAGAAARA</sequence>
<protein>
    <recommendedName>
        <fullName evidence="2">J domain-containing protein</fullName>
    </recommendedName>
</protein>